<evidence type="ECO:0000313" key="2">
    <source>
        <dbReference type="EMBL" id="MBX60328.1"/>
    </source>
</evidence>
<protein>
    <submittedName>
        <fullName evidence="2">Uncharacterized protein</fullName>
    </submittedName>
</protein>
<keyword evidence="1" id="KW-1133">Transmembrane helix</keyword>
<sequence length="55" mass="6524">MLAFYIVFIFIFPRLRELGGSFVRHRVIFSGILLIGDKQFMLMLVYFVVCTHVLR</sequence>
<keyword evidence="1" id="KW-0812">Transmembrane</keyword>
<accession>A0A2P2Q029</accession>
<keyword evidence="1" id="KW-0472">Membrane</keyword>
<reference evidence="2" key="1">
    <citation type="submission" date="2018-02" db="EMBL/GenBank/DDBJ databases">
        <title>Rhizophora mucronata_Transcriptome.</title>
        <authorList>
            <person name="Meera S.P."/>
            <person name="Sreeshan A."/>
            <person name="Augustine A."/>
        </authorList>
    </citation>
    <scope>NUCLEOTIDE SEQUENCE</scope>
    <source>
        <tissue evidence="2">Leaf</tissue>
    </source>
</reference>
<dbReference type="AlphaFoldDB" id="A0A2P2Q029"/>
<feature type="transmembrane region" description="Helical" evidence="1">
    <location>
        <begin position="26"/>
        <end position="49"/>
    </location>
</feature>
<dbReference type="EMBL" id="GGEC01079844">
    <property type="protein sequence ID" value="MBX60328.1"/>
    <property type="molecule type" value="Transcribed_RNA"/>
</dbReference>
<organism evidence="2">
    <name type="scientific">Rhizophora mucronata</name>
    <name type="common">Asiatic mangrove</name>
    <dbReference type="NCBI Taxonomy" id="61149"/>
    <lineage>
        <taxon>Eukaryota</taxon>
        <taxon>Viridiplantae</taxon>
        <taxon>Streptophyta</taxon>
        <taxon>Embryophyta</taxon>
        <taxon>Tracheophyta</taxon>
        <taxon>Spermatophyta</taxon>
        <taxon>Magnoliopsida</taxon>
        <taxon>eudicotyledons</taxon>
        <taxon>Gunneridae</taxon>
        <taxon>Pentapetalae</taxon>
        <taxon>rosids</taxon>
        <taxon>fabids</taxon>
        <taxon>Malpighiales</taxon>
        <taxon>Rhizophoraceae</taxon>
        <taxon>Rhizophora</taxon>
    </lineage>
</organism>
<name>A0A2P2Q029_RHIMU</name>
<evidence type="ECO:0000256" key="1">
    <source>
        <dbReference type="SAM" id="Phobius"/>
    </source>
</evidence>
<proteinExistence type="predicted"/>